<feature type="coiled-coil region" evidence="1">
    <location>
        <begin position="31"/>
        <end position="87"/>
    </location>
</feature>
<dbReference type="AlphaFoldDB" id="A0A6J8BBR9"/>
<dbReference type="Proteomes" id="UP000507470">
    <property type="component" value="Unassembled WGS sequence"/>
</dbReference>
<sequence length="155" mass="18704">MLWMIINQLQASQTKITNIEHKVETKMSKIDDKLESKMNKLSEKDDKLNKKITDMEKKQMDKLGKQLSDFETKMRENNEKINDLKNDINIIKKYMKKNCNTGWKRFNNHCYMFRYDRLTWHQAKLECENNKAYLVKIETSAENRWISNEITFRAS</sequence>
<dbReference type="SUPFAM" id="SSF56436">
    <property type="entry name" value="C-type lectin-like"/>
    <property type="match status" value="1"/>
</dbReference>
<dbReference type="InterPro" id="IPR016187">
    <property type="entry name" value="CTDL_fold"/>
</dbReference>
<accession>A0A6J8BBR9</accession>
<dbReference type="InterPro" id="IPR016186">
    <property type="entry name" value="C-type_lectin-like/link_sf"/>
</dbReference>
<name>A0A6J8BBR9_MYTCO</name>
<gene>
    <name evidence="2" type="ORF">MCOR_16072</name>
</gene>
<dbReference type="EMBL" id="CACVKT020002839">
    <property type="protein sequence ID" value="CAC5380079.1"/>
    <property type="molecule type" value="Genomic_DNA"/>
</dbReference>
<organism evidence="2 3">
    <name type="scientific">Mytilus coruscus</name>
    <name type="common">Sea mussel</name>
    <dbReference type="NCBI Taxonomy" id="42192"/>
    <lineage>
        <taxon>Eukaryota</taxon>
        <taxon>Metazoa</taxon>
        <taxon>Spiralia</taxon>
        <taxon>Lophotrochozoa</taxon>
        <taxon>Mollusca</taxon>
        <taxon>Bivalvia</taxon>
        <taxon>Autobranchia</taxon>
        <taxon>Pteriomorphia</taxon>
        <taxon>Mytilida</taxon>
        <taxon>Mytiloidea</taxon>
        <taxon>Mytilidae</taxon>
        <taxon>Mytilinae</taxon>
        <taxon>Mytilus</taxon>
    </lineage>
</organism>
<evidence type="ECO:0000313" key="2">
    <source>
        <dbReference type="EMBL" id="CAC5380079.1"/>
    </source>
</evidence>
<dbReference type="CDD" id="cd00037">
    <property type="entry name" value="CLECT"/>
    <property type="match status" value="1"/>
</dbReference>
<dbReference type="Gene3D" id="3.10.100.10">
    <property type="entry name" value="Mannose-Binding Protein A, subunit A"/>
    <property type="match status" value="1"/>
</dbReference>
<reference evidence="2 3" key="1">
    <citation type="submission" date="2020-06" db="EMBL/GenBank/DDBJ databases">
        <authorList>
            <person name="Li R."/>
            <person name="Bekaert M."/>
        </authorList>
    </citation>
    <scope>NUCLEOTIDE SEQUENCE [LARGE SCALE GENOMIC DNA]</scope>
    <source>
        <strain evidence="3">wild</strain>
    </source>
</reference>
<proteinExistence type="predicted"/>
<keyword evidence="1" id="KW-0175">Coiled coil</keyword>
<evidence type="ECO:0008006" key="4">
    <source>
        <dbReference type="Google" id="ProtNLM"/>
    </source>
</evidence>
<protein>
    <recommendedName>
        <fullName evidence="4">C-type lectin domain-containing protein</fullName>
    </recommendedName>
</protein>
<dbReference type="OrthoDB" id="6154520at2759"/>
<keyword evidence="3" id="KW-1185">Reference proteome</keyword>
<evidence type="ECO:0000313" key="3">
    <source>
        <dbReference type="Proteomes" id="UP000507470"/>
    </source>
</evidence>
<evidence type="ECO:0000256" key="1">
    <source>
        <dbReference type="SAM" id="Coils"/>
    </source>
</evidence>